<dbReference type="PANTHER" id="PTHR19308">
    <property type="entry name" value="PHOSPHATIDYLCHOLINE TRANSFER PROTEIN"/>
    <property type="match status" value="1"/>
</dbReference>
<dbReference type="OrthoDB" id="201900at2759"/>
<evidence type="ECO:0008006" key="5">
    <source>
        <dbReference type="Google" id="ProtNLM"/>
    </source>
</evidence>
<reference evidence="4" key="1">
    <citation type="journal article" date="2023" name="Commun. Biol.">
        <title>Genome analysis of Parmales, the sister group of diatoms, reveals the evolutionary specialization of diatoms from phago-mixotrophs to photoautotrophs.</title>
        <authorList>
            <person name="Ban H."/>
            <person name="Sato S."/>
            <person name="Yoshikawa S."/>
            <person name="Yamada K."/>
            <person name="Nakamura Y."/>
            <person name="Ichinomiya M."/>
            <person name="Sato N."/>
            <person name="Blanc-Mathieu R."/>
            <person name="Endo H."/>
            <person name="Kuwata A."/>
            <person name="Ogata H."/>
        </authorList>
    </citation>
    <scope>NUCLEOTIDE SEQUENCE [LARGE SCALE GENOMIC DNA]</scope>
    <source>
        <strain evidence="4">NIES 3701</strain>
    </source>
</reference>
<feature type="transmembrane region" description="Helical" evidence="2">
    <location>
        <begin position="1534"/>
        <end position="1559"/>
    </location>
</feature>
<keyword evidence="4" id="KW-1185">Reference proteome</keyword>
<dbReference type="SUPFAM" id="SSF55961">
    <property type="entry name" value="Bet v1-like"/>
    <property type="match status" value="2"/>
</dbReference>
<comment type="caution">
    <text evidence="3">The sequence shown here is derived from an EMBL/GenBank/DDBJ whole genome shotgun (WGS) entry which is preliminary data.</text>
</comment>
<feature type="transmembrane region" description="Helical" evidence="2">
    <location>
        <begin position="1596"/>
        <end position="1618"/>
    </location>
</feature>
<feature type="transmembrane region" description="Helical" evidence="2">
    <location>
        <begin position="1661"/>
        <end position="1685"/>
    </location>
</feature>
<evidence type="ECO:0000313" key="4">
    <source>
        <dbReference type="Proteomes" id="UP001165085"/>
    </source>
</evidence>
<feature type="transmembrane region" description="Helical" evidence="2">
    <location>
        <begin position="1566"/>
        <end position="1584"/>
    </location>
</feature>
<evidence type="ECO:0000256" key="1">
    <source>
        <dbReference type="SAM" id="MobiDB-lite"/>
    </source>
</evidence>
<dbReference type="InterPro" id="IPR051213">
    <property type="entry name" value="START_lipid_transfer"/>
</dbReference>
<evidence type="ECO:0000256" key="2">
    <source>
        <dbReference type="SAM" id="Phobius"/>
    </source>
</evidence>
<dbReference type="PANTHER" id="PTHR19308:SF14">
    <property type="entry name" value="START DOMAIN-CONTAINING PROTEIN"/>
    <property type="match status" value="1"/>
</dbReference>
<feature type="transmembrane region" description="Helical" evidence="2">
    <location>
        <begin position="1630"/>
        <end position="1649"/>
    </location>
</feature>
<feature type="region of interest" description="Disordered" evidence="1">
    <location>
        <begin position="1"/>
        <end position="55"/>
    </location>
</feature>
<dbReference type="InterPro" id="IPR023393">
    <property type="entry name" value="START-like_dom_sf"/>
</dbReference>
<keyword evidence="2" id="KW-0472">Membrane</keyword>
<protein>
    <recommendedName>
        <fullName evidence="5">START domain-containing protein</fullName>
    </recommendedName>
</protein>
<name>A0A9W7DUL9_9STRA</name>
<keyword evidence="2" id="KW-1133">Transmembrane helix</keyword>
<feature type="compositionally biased region" description="Polar residues" evidence="1">
    <location>
        <begin position="12"/>
        <end position="22"/>
    </location>
</feature>
<dbReference type="Gene3D" id="3.30.530.20">
    <property type="match status" value="2"/>
</dbReference>
<gene>
    <name evidence="3" type="ORF">TrST_g11584</name>
</gene>
<accession>A0A9W7DUL9</accession>
<organism evidence="3 4">
    <name type="scientific">Triparma strigata</name>
    <dbReference type="NCBI Taxonomy" id="1606541"/>
    <lineage>
        <taxon>Eukaryota</taxon>
        <taxon>Sar</taxon>
        <taxon>Stramenopiles</taxon>
        <taxon>Ochrophyta</taxon>
        <taxon>Bolidophyceae</taxon>
        <taxon>Parmales</taxon>
        <taxon>Triparmaceae</taxon>
        <taxon>Triparma</taxon>
    </lineage>
</organism>
<dbReference type="EMBL" id="BRXY01000035">
    <property type="protein sequence ID" value="GMH55608.1"/>
    <property type="molecule type" value="Genomic_DNA"/>
</dbReference>
<dbReference type="Proteomes" id="UP001165085">
    <property type="component" value="Unassembled WGS sequence"/>
</dbReference>
<evidence type="ECO:0000313" key="3">
    <source>
        <dbReference type="EMBL" id="GMH55608.1"/>
    </source>
</evidence>
<feature type="transmembrane region" description="Helical" evidence="2">
    <location>
        <begin position="1487"/>
        <end position="1507"/>
    </location>
</feature>
<keyword evidence="2" id="KW-0812">Transmembrane</keyword>
<proteinExistence type="predicted"/>
<sequence length="1846" mass="207179">MIELPESLIADSDTSCDSVGSDDQSRKSNTHYSPSNPPSTVSSPQSESPPSHTHASCRAHMLSEDTMINNCRAKTNIAIHKEMEAFLEALLGDQTKVGKTLFQKVLEDGVAYWSFIVNTTICCDLLLRMWVEKQDEDGVEVKVESVEEEELEATSLPNPHSTATKKLRLLLKEGIIVLRPLPFGQTSFTFRAQVDVGEVTKDAVVASVSALGRTTTSATRSTTTASITSAVTGVTSRRGIALKKLGASGEAAKGKKLFCKLADLFYERFKKEDVIDARRKADFIKNGIPNAPPLTEDEQKMIKESMGLVEDVAPRAKRIAGTVNESVEKFLHRDGEGGAAVGISVAKIDVAAIALFTELRLLDTYAKKIENKRAAIREVWNDLDGTRGLQYTRSLSLPGGFQDRLLETWITWDKRVEADGRWTYIIAICPLEKYNGTHHKVDGAEKMQVATARGVYIVKELTKHTCEWTLVQQFDLKISIHARLLDIAAKQNLGWANEVQEKFRRNGKEVDREGVTALFEVIKERRGVALMEDQGGVFERCEALLGEEGGEEGWKALESTSQEVKMWMKYFPPKKGERSVGTGRAVGVVDGSAEEVAAWVVDYCNNERMRISREEGNPARLELRELRREKERTFATVKKMPFLLDNREFVIRYLVKSEEGKAMVAFESVDDKVDYGASKRMTRSFIRGFWVIEDLPLRGGAKQCRTTMVQQMDAGGAIPTWVVDKKMPEALSIVQEAIDEFRQDDRIDAADREELSELMEERWGEEVYSEGEQLLIEKGKATIQAIMDSANLKVLQSGDLQVTLKLIHLEGDKLGTGIGETVIDAEMEELAAFEYMKSSREATKLHHEKGGVRKIVERINNHCQYYANTRDLKVPGFKLREWRNIVVWKKESADKMIVCYDDTNALDQEHLRDPSVVAASARIIWEYEKLPEVQGVPQTRVKFVARINIGGGVPTFVMNKLIRKAGKTLINMRKKFDKSTEIDASRRASITQKIGAKERVGGTEVTTQFEALVKEREGWERPSWIFGKADSKVRVMLAGGQAWGSTSLLVRGGLEEIAAFIWDFRSRANMEISKDVERTFEEAAGGDNKFKRIVKRRQKLDSTHGLHHRDRIFTSEMNLHLVGNDEIVILFTPHRGPLTEGRDLAVDALESVAIRLRNLGGGRTKLEFASELELGFGTSHRARQDFVKRRLEEVADLAIYFQRLVPLDASKAEDGRVIGYDLMWKVDSSKKRMQRFKEVAEKCTALRELCLRYSWMKVMLGAAVEGSLSRNRAVGTKLICISEKEAIRIGKNLVPSLMSEQLASAGVNEWKVQNRAVRELMEEQVWFEPMVVVIAKGIVKTAAWGLMARVIVGAVLSVTDLATDIVVLKQFWDGGEAQLAFRNAQLASLSASMGLLLIFVVLQNRKKGILRILRECLIVLMGGKAPVDAYRVAMGAEQEKDTQVDPMTEMTLSKCIELFAESIPGIIIQVNAIISTINSREDVTMTAYLSLAVSLLTTGFASATLSYDFDTDPQKRAFNPEFYGYVPDDGGKRALLFFMMILMSATQVLIKAILIVVLASIGSRFPLYYLLGDIVFYLLYKVAWRDFTYWVPFEGVLSLFVSGLIRVIIKFVVDFAAIMHFRHPYEVGGLYFSLNMFLPLLGLTFLLGMDLATGNLSESTLKLLTSLVMVLGASLIILLAAFLLLMSKEYRHTFFSFESGHKLTRRNFLEGDDFARCQVFGCHKFQWTPIRDKVEAWVKEGWATWEEEKPDWFTDQWKASIPEDMKPTKGKGDVYDGDKIAAKNEGDEALIVGGKEEQNGRRRSIVDIISGQKAVSSKVMPAGGIKKEINEEEFLREMNRRGSMSM</sequence>
<feature type="transmembrane region" description="Helical" evidence="2">
    <location>
        <begin position="1384"/>
        <end position="1402"/>
    </location>
</feature>